<dbReference type="SUPFAM" id="SSF51735">
    <property type="entry name" value="NAD(P)-binding Rossmann-fold domains"/>
    <property type="match status" value="1"/>
</dbReference>
<evidence type="ECO:0000256" key="2">
    <source>
        <dbReference type="ARBA" id="ARBA00012400"/>
    </source>
</evidence>
<dbReference type="InterPro" id="IPR028161">
    <property type="entry name" value="Met8-like"/>
</dbReference>
<dbReference type="UniPathway" id="UPA00262">
    <property type="reaction ID" value="UER00222"/>
</dbReference>
<dbReference type="SUPFAM" id="SSF75615">
    <property type="entry name" value="Siroheme synthase middle domains-like"/>
    <property type="match status" value="1"/>
</dbReference>
<evidence type="ECO:0000256" key="5">
    <source>
        <dbReference type="ARBA" id="ARBA00023244"/>
    </source>
</evidence>
<protein>
    <recommendedName>
        <fullName evidence="2">precorrin-2 dehydrogenase</fullName>
        <ecNumber evidence="2">1.3.1.76</ecNumber>
    </recommendedName>
</protein>
<dbReference type="EC" id="1.3.1.76" evidence="2"/>
<dbReference type="Pfam" id="PF13241">
    <property type="entry name" value="NAD_binding_7"/>
    <property type="match status" value="1"/>
</dbReference>
<dbReference type="PANTHER" id="PTHR35330">
    <property type="entry name" value="SIROHEME BIOSYNTHESIS PROTEIN MET8"/>
    <property type="match status" value="1"/>
</dbReference>
<organism evidence="9 10">
    <name type="scientific">Neohortaea acidophila</name>
    <dbReference type="NCBI Taxonomy" id="245834"/>
    <lineage>
        <taxon>Eukaryota</taxon>
        <taxon>Fungi</taxon>
        <taxon>Dikarya</taxon>
        <taxon>Ascomycota</taxon>
        <taxon>Pezizomycotina</taxon>
        <taxon>Dothideomycetes</taxon>
        <taxon>Dothideomycetidae</taxon>
        <taxon>Mycosphaerellales</taxon>
        <taxon>Teratosphaeriaceae</taxon>
        <taxon>Neohortaea</taxon>
    </lineage>
</organism>
<dbReference type="GeneID" id="54475672"/>
<evidence type="ECO:0000313" key="9">
    <source>
        <dbReference type="EMBL" id="KAF2479491.1"/>
    </source>
</evidence>
<evidence type="ECO:0000256" key="4">
    <source>
        <dbReference type="ARBA" id="ARBA00023027"/>
    </source>
</evidence>
<dbReference type="GO" id="GO:0004325">
    <property type="term" value="F:ferrochelatase activity"/>
    <property type="evidence" value="ECO:0007669"/>
    <property type="project" value="InterPro"/>
</dbReference>
<dbReference type="GO" id="GO:0043115">
    <property type="term" value="F:precorrin-2 dehydrogenase activity"/>
    <property type="evidence" value="ECO:0007669"/>
    <property type="project" value="UniProtKB-EC"/>
</dbReference>
<evidence type="ECO:0000259" key="7">
    <source>
        <dbReference type="Pfam" id="PF14823"/>
    </source>
</evidence>
<comment type="pathway">
    <text evidence="1">Porphyrin-containing compound metabolism; siroheme biosynthesis; sirohydrochlorin from precorrin-2: step 1/1.</text>
</comment>
<dbReference type="InterPro" id="IPR036291">
    <property type="entry name" value="NAD(P)-bd_dom_sf"/>
</dbReference>
<dbReference type="NCBIfam" id="TIGR01470">
    <property type="entry name" value="cysG_Nterm"/>
    <property type="match status" value="1"/>
</dbReference>
<name>A0A6A6PIF0_9PEZI</name>
<keyword evidence="5" id="KW-0627">Porphyrin biosynthesis</keyword>
<dbReference type="InterPro" id="IPR028281">
    <property type="entry name" value="Sirohaem_synthase_central"/>
</dbReference>
<reference evidence="9" key="1">
    <citation type="journal article" date="2020" name="Stud. Mycol.">
        <title>101 Dothideomycetes genomes: a test case for predicting lifestyles and emergence of pathogens.</title>
        <authorList>
            <person name="Haridas S."/>
            <person name="Albert R."/>
            <person name="Binder M."/>
            <person name="Bloem J."/>
            <person name="Labutti K."/>
            <person name="Salamov A."/>
            <person name="Andreopoulos B."/>
            <person name="Baker S."/>
            <person name="Barry K."/>
            <person name="Bills G."/>
            <person name="Bluhm B."/>
            <person name="Cannon C."/>
            <person name="Castanera R."/>
            <person name="Culley D."/>
            <person name="Daum C."/>
            <person name="Ezra D."/>
            <person name="Gonzalez J."/>
            <person name="Henrissat B."/>
            <person name="Kuo A."/>
            <person name="Liang C."/>
            <person name="Lipzen A."/>
            <person name="Lutzoni F."/>
            <person name="Magnuson J."/>
            <person name="Mondo S."/>
            <person name="Nolan M."/>
            <person name="Ohm R."/>
            <person name="Pangilinan J."/>
            <person name="Park H.-J."/>
            <person name="Ramirez L."/>
            <person name="Alfaro M."/>
            <person name="Sun H."/>
            <person name="Tritt A."/>
            <person name="Yoshinaga Y."/>
            <person name="Zwiers L.-H."/>
            <person name="Turgeon B."/>
            <person name="Goodwin S."/>
            <person name="Spatafora J."/>
            <person name="Crous P."/>
            <person name="Grigoriev I."/>
        </authorList>
    </citation>
    <scope>NUCLEOTIDE SEQUENCE</scope>
    <source>
        <strain evidence="9">CBS 113389</strain>
    </source>
</reference>
<keyword evidence="4" id="KW-0520">NAD</keyword>
<dbReference type="AlphaFoldDB" id="A0A6A6PIF0"/>
<evidence type="ECO:0000256" key="1">
    <source>
        <dbReference type="ARBA" id="ARBA00005010"/>
    </source>
</evidence>
<evidence type="ECO:0000256" key="6">
    <source>
        <dbReference type="ARBA" id="ARBA00047561"/>
    </source>
</evidence>
<proteinExistence type="predicted"/>
<comment type="catalytic activity">
    <reaction evidence="6">
        <text>precorrin-2 + NAD(+) = sirohydrochlorin + NADH + 2 H(+)</text>
        <dbReference type="Rhea" id="RHEA:15613"/>
        <dbReference type="ChEBI" id="CHEBI:15378"/>
        <dbReference type="ChEBI" id="CHEBI:57540"/>
        <dbReference type="ChEBI" id="CHEBI:57945"/>
        <dbReference type="ChEBI" id="CHEBI:58351"/>
        <dbReference type="ChEBI" id="CHEBI:58827"/>
        <dbReference type="EC" id="1.3.1.76"/>
    </reaction>
</comment>
<dbReference type="GO" id="GO:0019354">
    <property type="term" value="P:siroheme biosynthetic process"/>
    <property type="evidence" value="ECO:0007669"/>
    <property type="project" value="UniProtKB-UniPathway"/>
</dbReference>
<dbReference type="Gene3D" id="3.40.50.720">
    <property type="entry name" value="NAD(P)-binding Rossmann-like Domain"/>
    <property type="match status" value="1"/>
</dbReference>
<keyword evidence="10" id="KW-1185">Reference proteome</keyword>
<evidence type="ECO:0000256" key="3">
    <source>
        <dbReference type="ARBA" id="ARBA00023002"/>
    </source>
</evidence>
<dbReference type="InterPro" id="IPR006367">
    <property type="entry name" value="Sirohaem_synthase_N"/>
</dbReference>
<dbReference type="EMBL" id="MU001641">
    <property type="protein sequence ID" value="KAF2479491.1"/>
    <property type="molecule type" value="Genomic_DNA"/>
</dbReference>
<dbReference type="Proteomes" id="UP000799767">
    <property type="component" value="Unassembled WGS sequence"/>
</dbReference>
<dbReference type="InterPro" id="IPR028162">
    <property type="entry name" value="Met8_C"/>
</dbReference>
<sequence length="255" mass="28288">MGKSFPEPQGGGSLILAWQVKHRKVVVIGGGEVAAGRILNLLNADAKVTVISPRDGLNAEVAHRVERMQVQYVDRKFLSTDLDDPSISMVLVAIDDPEASTEIWQLCKERRIPANIADVPPECDFYFGSVHRDGPLQIMVSTNGNGPKMANIVRRRIAKSLPPNIGDAIAKVGELRKRLRVVAPGNGEGPKRMQWMSKVCVEWSLEDLCSMEEQDMDELLHSYRPNVVPTLEQVRRGEEPGKFEFDGSFGWACVI</sequence>
<dbReference type="PANTHER" id="PTHR35330:SF1">
    <property type="entry name" value="SIROHEME BIOSYNTHESIS PROTEIN MET8"/>
    <property type="match status" value="1"/>
</dbReference>
<dbReference type="Pfam" id="PF14823">
    <property type="entry name" value="Sirohm_synth_C"/>
    <property type="match status" value="1"/>
</dbReference>
<dbReference type="Pfam" id="PF14824">
    <property type="entry name" value="Sirohm_synth_M"/>
    <property type="match status" value="1"/>
</dbReference>
<dbReference type="Gene3D" id="1.10.3280.10">
    <property type="entry name" value="Siroheme synthase, domain 3"/>
    <property type="match status" value="1"/>
</dbReference>
<dbReference type="RefSeq" id="XP_033586061.1">
    <property type="nucleotide sequence ID" value="XM_033734670.1"/>
</dbReference>
<feature type="domain" description="Siroheme synthase central" evidence="8">
    <location>
        <begin position="133"/>
        <end position="159"/>
    </location>
</feature>
<dbReference type="OrthoDB" id="1721126at2759"/>
<evidence type="ECO:0000313" key="10">
    <source>
        <dbReference type="Proteomes" id="UP000799767"/>
    </source>
</evidence>
<accession>A0A6A6PIF0</accession>
<evidence type="ECO:0000259" key="8">
    <source>
        <dbReference type="Pfam" id="PF14824"/>
    </source>
</evidence>
<feature type="domain" description="Siroheme biosynthesis protein Met8 C-terminal" evidence="7">
    <location>
        <begin position="162"/>
        <end position="229"/>
    </location>
</feature>
<keyword evidence="3" id="KW-0560">Oxidoreductase</keyword>
<gene>
    <name evidence="9" type="ORF">BDY17DRAFT_303997</name>
</gene>